<evidence type="ECO:0008006" key="3">
    <source>
        <dbReference type="Google" id="ProtNLM"/>
    </source>
</evidence>
<evidence type="ECO:0000313" key="2">
    <source>
        <dbReference type="Proteomes" id="UP001630127"/>
    </source>
</evidence>
<reference evidence="1 2" key="1">
    <citation type="submission" date="2024-11" db="EMBL/GenBank/DDBJ databases">
        <title>A near-complete genome assembly of Cinchona calisaya.</title>
        <authorList>
            <person name="Lian D.C."/>
            <person name="Zhao X.W."/>
            <person name="Wei L."/>
        </authorList>
    </citation>
    <scope>NUCLEOTIDE SEQUENCE [LARGE SCALE GENOMIC DNA]</scope>
    <source>
        <tissue evidence="1">Nenye</tissue>
    </source>
</reference>
<gene>
    <name evidence="1" type="ORF">ACH5RR_007248</name>
</gene>
<dbReference type="EMBL" id="JBJUIK010000003">
    <property type="protein sequence ID" value="KAL3533727.1"/>
    <property type="molecule type" value="Genomic_DNA"/>
</dbReference>
<keyword evidence="2" id="KW-1185">Reference proteome</keyword>
<name>A0ABD3ARR0_9GENT</name>
<dbReference type="AlphaFoldDB" id="A0ABD3ARR0"/>
<sequence length="318" mass="36067">MSSTSKGKENMVLRPPKPQGINFDDKPLWNHVKVIHIPSSGGGNRVWTCNYCNRKVTGSYSKVKAHLLKIPNHGVEICKSITNDVIEMIKREYQQAESKKEKDQLHARKQADYLNLPERSDILQHKKRKPGPLEKAFNVAEQDIADGWTDIQRRPLIMAASKGGAMFVASTNASGHTKDAEYVANVFIFTRPIVDFIQAADTDSLMLHLVYDMWDTMIENVKIIVFQHEEKDILTRQSDFFDAIHSILEARWNKSNTPLHCLAHSLVPKYYSASWLQGGDNFDIDGDVNKLANLSINEPELESMIFGNDAENLETNDE</sequence>
<organism evidence="1 2">
    <name type="scientific">Cinchona calisaya</name>
    <dbReference type="NCBI Taxonomy" id="153742"/>
    <lineage>
        <taxon>Eukaryota</taxon>
        <taxon>Viridiplantae</taxon>
        <taxon>Streptophyta</taxon>
        <taxon>Embryophyta</taxon>
        <taxon>Tracheophyta</taxon>
        <taxon>Spermatophyta</taxon>
        <taxon>Magnoliopsida</taxon>
        <taxon>eudicotyledons</taxon>
        <taxon>Gunneridae</taxon>
        <taxon>Pentapetalae</taxon>
        <taxon>asterids</taxon>
        <taxon>lamiids</taxon>
        <taxon>Gentianales</taxon>
        <taxon>Rubiaceae</taxon>
        <taxon>Cinchonoideae</taxon>
        <taxon>Cinchoneae</taxon>
        <taxon>Cinchona</taxon>
    </lineage>
</organism>
<dbReference type="Proteomes" id="UP001630127">
    <property type="component" value="Unassembled WGS sequence"/>
</dbReference>
<proteinExistence type="predicted"/>
<protein>
    <recommendedName>
        <fullName evidence="3">BED-type domain-containing protein</fullName>
    </recommendedName>
</protein>
<accession>A0ABD3ARR0</accession>
<comment type="caution">
    <text evidence="1">The sequence shown here is derived from an EMBL/GenBank/DDBJ whole genome shotgun (WGS) entry which is preliminary data.</text>
</comment>
<evidence type="ECO:0000313" key="1">
    <source>
        <dbReference type="EMBL" id="KAL3533727.1"/>
    </source>
</evidence>